<protein>
    <submittedName>
        <fullName evidence="2">Thioredoxin</fullName>
    </submittedName>
</protein>
<evidence type="ECO:0000313" key="3">
    <source>
        <dbReference type="Proteomes" id="UP000009007"/>
    </source>
</evidence>
<dbReference type="Proteomes" id="UP000009007">
    <property type="component" value="Chromosome I"/>
</dbReference>
<dbReference type="InterPro" id="IPR036249">
    <property type="entry name" value="Thioredoxin-like_sf"/>
</dbReference>
<evidence type="ECO:0000256" key="1">
    <source>
        <dbReference type="SAM" id="MobiDB-lite"/>
    </source>
</evidence>
<proteinExistence type="predicted"/>
<gene>
    <name evidence="2" type="ordered locus">BN140_0283</name>
</gene>
<dbReference type="Pfam" id="PF05768">
    <property type="entry name" value="Glrx-like"/>
    <property type="match status" value="1"/>
</dbReference>
<dbReference type="InterPro" id="IPR008554">
    <property type="entry name" value="Glutaredoxin-like"/>
</dbReference>
<dbReference type="PATRIC" id="fig|1201294.9.peg.307"/>
<dbReference type="CDD" id="cd02947">
    <property type="entry name" value="TRX_family"/>
    <property type="match status" value="1"/>
</dbReference>
<accession>I7KB35</accession>
<feature type="region of interest" description="Disordered" evidence="1">
    <location>
        <begin position="1"/>
        <end position="32"/>
    </location>
</feature>
<dbReference type="KEGG" id="mbg:BN140_0283"/>
<evidence type="ECO:0000313" key="2">
    <source>
        <dbReference type="EMBL" id="CCJ35206.1"/>
    </source>
</evidence>
<dbReference type="AlphaFoldDB" id="I7KB35"/>
<dbReference type="SUPFAM" id="SSF52833">
    <property type="entry name" value="Thioredoxin-like"/>
    <property type="match status" value="1"/>
</dbReference>
<dbReference type="HOGENOM" id="CLU_1648298_0_0_2"/>
<reference evidence="3" key="1">
    <citation type="journal article" date="2012" name="J. Bacteriol.">
        <title>Complete genome sequence of the hydrogenotrophic, methanogenic archaeon Methanoculleus bourgensis strain MS2T, isolated from a sewage sludge digester.</title>
        <authorList>
            <person name="Maus I."/>
            <person name="Wibberg D."/>
            <person name="Stantscheff R."/>
            <person name="Eikmeyer F.G."/>
            <person name="Seffner A."/>
            <person name="Boelter J."/>
            <person name="Szczepanowski R."/>
            <person name="Blom J."/>
            <person name="Jaenicke S."/>
            <person name="Konig H."/>
            <person name="Puhler A."/>
            <person name="Schluter A."/>
        </authorList>
    </citation>
    <scope>NUCLEOTIDE SEQUENCE [LARGE SCALE GENOMIC DNA]</scope>
    <source>
        <strain evidence="3">ATCC 43281 / DSM 3045 / OCM 15 / MS2</strain>
    </source>
</reference>
<keyword evidence="3" id="KW-1185">Reference proteome</keyword>
<organism evidence="2 3">
    <name type="scientific">Methanoculleus bourgensis (strain ATCC 43281 / DSM 3045 / OCM 15 / MS2)</name>
    <name type="common">Methanogenium bourgense</name>
    <dbReference type="NCBI Taxonomy" id="1201294"/>
    <lineage>
        <taxon>Archaea</taxon>
        <taxon>Methanobacteriati</taxon>
        <taxon>Methanobacteriota</taxon>
        <taxon>Stenosarchaea group</taxon>
        <taxon>Methanomicrobia</taxon>
        <taxon>Methanomicrobiales</taxon>
        <taxon>Methanomicrobiaceae</taxon>
        <taxon>Methanoculleus</taxon>
    </lineage>
</organism>
<name>I7KB35_METBM</name>
<dbReference type="STRING" id="1201294.BN140_0283"/>
<dbReference type="EMBL" id="HE964772">
    <property type="protein sequence ID" value="CCJ35206.1"/>
    <property type="molecule type" value="Genomic_DNA"/>
</dbReference>
<dbReference type="Gene3D" id="3.40.30.10">
    <property type="entry name" value="Glutaredoxin"/>
    <property type="match status" value="1"/>
</dbReference>
<sequence length="160" mass="18733">MVKWPTNRSRRVHPQGTDPERERGEPAGGDGNRTFKYQGMKRVFLAGRQDRRVQWRTRILPWLNPWSRRCDTMTVKVISFFQEGCMGCEEQAPVLQEVEKDLGIEIEVIDAVKNPQYIKEYKLRVTPTTLVIEGDEVRERMEGFVHREDLEAAIRRHLPG</sequence>